<dbReference type="InterPro" id="IPR044810">
    <property type="entry name" value="WRKY_plant"/>
</dbReference>
<keyword evidence="4" id="KW-0804">Transcription</keyword>
<evidence type="ECO:0000256" key="1">
    <source>
        <dbReference type="ARBA" id="ARBA00004123"/>
    </source>
</evidence>
<dbReference type="Pfam" id="PF03106">
    <property type="entry name" value="WRKY"/>
    <property type="match status" value="1"/>
</dbReference>
<evidence type="ECO:0000256" key="6">
    <source>
        <dbReference type="SAM" id="MobiDB-lite"/>
    </source>
</evidence>
<comment type="caution">
    <text evidence="8">The sequence shown here is derived from an EMBL/GenBank/DDBJ whole genome shotgun (WGS) entry which is preliminary data.</text>
</comment>
<name>A0AAD7LK11_QUISA</name>
<evidence type="ECO:0000313" key="9">
    <source>
        <dbReference type="Proteomes" id="UP001163823"/>
    </source>
</evidence>
<comment type="subcellular location">
    <subcellularLocation>
        <location evidence="1">Nucleus</location>
    </subcellularLocation>
</comment>
<evidence type="ECO:0000313" key="8">
    <source>
        <dbReference type="EMBL" id="KAJ7959523.1"/>
    </source>
</evidence>
<feature type="domain" description="WRKY" evidence="7">
    <location>
        <begin position="99"/>
        <end position="125"/>
    </location>
</feature>
<dbReference type="PANTHER" id="PTHR32096:SF146">
    <property type="entry name" value="WRKY TRANSCRIPTION FACTOR 19-RELATED"/>
    <property type="match status" value="1"/>
</dbReference>
<dbReference type="Gene3D" id="2.20.25.80">
    <property type="entry name" value="WRKY domain"/>
    <property type="match status" value="1"/>
</dbReference>
<protein>
    <submittedName>
        <fullName evidence="8">WRKY transcription factor 55</fullName>
    </submittedName>
</protein>
<dbReference type="InterPro" id="IPR036576">
    <property type="entry name" value="WRKY_dom_sf"/>
</dbReference>
<evidence type="ECO:0000256" key="5">
    <source>
        <dbReference type="ARBA" id="ARBA00023242"/>
    </source>
</evidence>
<dbReference type="InterPro" id="IPR003657">
    <property type="entry name" value="WRKY_dom"/>
</dbReference>
<evidence type="ECO:0000256" key="2">
    <source>
        <dbReference type="ARBA" id="ARBA00023015"/>
    </source>
</evidence>
<accession>A0AAD7LK11</accession>
<gene>
    <name evidence="8" type="ORF">O6P43_020088</name>
</gene>
<keyword evidence="9" id="KW-1185">Reference proteome</keyword>
<feature type="compositionally biased region" description="Basic and acidic residues" evidence="6">
    <location>
        <begin position="59"/>
        <end position="69"/>
    </location>
</feature>
<sequence>MLMHGLIRSSTHVSMDMIQMQMQLENKMMCGGTAGKSDVIPDLGGRDDAERRLMQLKLKGMEGDHHPQAMEESSSQRPRRRKRDVEKGTIVVPAPQFGNTETPPDDGFSWRKYGQKGILGSRFPRFSPTAIIPRSSQLLPAPTSISTITSPGWLSMDLSQRDSGGATAGPSTTTTTRYGGREIDHYQVVADMADAMFNDSGSSGGNNMDFLLRYSCMEDKWEQQGDKKK</sequence>
<dbReference type="EMBL" id="JARAOO010000008">
    <property type="protein sequence ID" value="KAJ7959523.1"/>
    <property type="molecule type" value="Genomic_DNA"/>
</dbReference>
<dbReference type="SUPFAM" id="SSF118290">
    <property type="entry name" value="WRKY DNA-binding domain"/>
    <property type="match status" value="1"/>
</dbReference>
<dbReference type="PANTHER" id="PTHR32096">
    <property type="entry name" value="WRKY TRANSCRIPTION FACTOR 30-RELATED-RELATED"/>
    <property type="match status" value="1"/>
</dbReference>
<dbReference type="PROSITE" id="PS50811">
    <property type="entry name" value="WRKY"/>
    <property type="match status" value="1"/>
</dbReference>
<keyword evidence="5" id="KW-0539">Nucleus</keyword>
<evidence type="ECO:0000256" key="3">
    <source>
        <dbReference type="ARBA" id="ARBA00023125"/>
    </source>
</evidence>
<organism evidence="8 9">
    <name type="scientific">Quillaja saponaria</name>
    <name type="common">Soap bark tree</name>
    <dbReference type="NCBI Taxonomy" id="32244"/>
    <lineage>
        <taxon>Eukaryota</taxon>
        <taxon>Viridiplantae</taxon>
        <taxon>Streptophyta</taxon>
        <taxon>Embryophyta</taxon>
        <taxon>Tracheophyta</taxon>
        <taxon>Spermatophyta</taxon>
        <taxon>Magnoliopsida</taxon>
        <taxon>eudicotyledons</taxon>
        <taxon>Gunneridae</taxon>
        <taxon>Pentapetalae</taxon>
        <taxon>rosids</taxon>
        <taxon>fabids</taxon>
        <taxon>Fabales</taxon>
        <taxon>Quillajaceae</taxon>
        <taxon>Quillaja</taxon>
    </lineage>
</organism>
<dbReference type="GO" id="GO:0003700">
    <property type="term" value="F:DNA-binding transcription factor activity"/>
    <property type="evidence" value="ECO:0007669"/>
    <property type="project" value="InterPro"/>
</dbReference>
<evidence type="ECO:0000259" key="7">
    <source>
        <dbReference type="PROSITE" id="PS50811"/>
    </source>
</evidence>
<dbReference type="Proteomes" id="UP001163823">
    <property type="component" value="Chromosome 8"/>
</dbReference>
<dbReference type="KEGG" id="qsa:O6P43_020088"/>
<keyword evidence="2" id="KW-0805">Transcription regulation</keyword>
<feature type="region of interest" description="Disordered" evidence="6">
    <location>
        <begin position="59"/>
        <end position="89"/>
    </location>
</feature>
<reference evidence="8" key="1">
    <citation type="journal article" date="2023" name="Science">
        <title>Elucidation of the pathway for biosynthesis of saponin adjuvants from the soapbark tree.</title>
        <authorList>
            <person name="Reed J."/>
            <person name="Orme A."/>
            <person name="El-Demerdash A."/>
            <person name="Owen C."/>
            <person name="Martin L.B.B."/>
            <person name="Misra R.C."/>
            <person name="Kikuchi S."/>
            <person name="Rejzek M."/>
            <person name="Martin A.C."/>
            <person name="Harkess A."/>
            <person name="Leebens-Mack J."/>
            <person name="Louveau T."/>
            <person name="Stephenson M.J."/>
            <person name="Osbourn A."/>
        </authorList>
    </citation>
    <scope>NUCLEOTIDE SEQUENCE</scope>
    <source>
        <strain evidence="8">S10</strain>
    </source>
</reference>
<evidence type="ECO:0000256" key="4">
    <source>
        <dbReference type="ARBA" id="ARBA00023163"/>
    </source>
</evidence>
<proteinExistence type="predicted"/>
<dbReference type="GO" id="GO:0000976">
    <property type="term" value="F:transcription cis-regulatory region binding"/>
    <property type="evidence" value="ECO:0007669"/>
    <property type="project" value="TreeGrafter"/>
</dbReference>
<dbReference type="AlphaFoldDB" id="A0AAD7LK11"/>
<dbReference type="SMART" id="SM00774">
    <property type="entry name" value="WRKY"/>
    <property type="match status" value="1"/>
</dbReference>
<dbReference type="GO" id="GO:0005634">
    <property type="term" value="C:nucleus"/>
    <property type="evidence" value="ECO:0007669"/>
    <property type="project" value="UniProtKB-SubCell"/>
</dbReference>
<keyword evidence="3" id="KW-0238">DNA-binding</keyword>